<dbReference type="AlphaFoldDB" id="A0AAW1U5P6"/>
<dbReference type="PROSITE" id="PS50191">
    <property type="entry name" value="CRAL_TRIO"/>
    <property type="match status" value="1"/>
</dbReference>
<evidence type="ECO:0000313" key="2">
    <source>
        <dbReference type="EMBL" id="KAK9875988.1"/>
    </source>
</evidence>
<dbReference type="PANTHER" id="PTHR10174:SF213">
    <property type="entry name" value="CRAL-TRIO DOMAIN-CONTAINING PROTEIN"/>
    <property type="match status" value="1"/>
</dbReference>
<organism evidence="2 3">
    <name type="scientific">Henosepilachna vigintioctopunctata</name>
    <dbReference type="NCBI Taxonomy" id="420089"/>
    <lineage>
        <taxon>Eukaryota</taxon>
        <taxon>Metazoa</taxon>
        <taxon>Ecdysozoa</taxon>
        <taxon>Arthropoda</taxon>
        <taxon>Hexapoda</taxon>
        <taxon>Insecta</taxon>
        <taxon>Pterygota</taxon>
        <taxon>Neoptera</taxon>
        <taxon>Endopterygota</taxon>
        <taxon>Coleoptera</taxon>
        <taxon>Polyphaga</taxon>
        <taxon>Cucujiformia</taxon>
        <taxon>Coccinelloidea</taxon>
        <taxon>Coccinellidae</taxon>
        <taxon>Epilachninae</taxon>
        <taxon>Epilachnini</taxon>
        <taxon>Henosepilachna</taxon>
    </lineage>
</organism>
<dbReference type="Pfam" id="PF00650">
    <property type="entry name" value="CRAL_TRIO"/>
    <property type="match status" value="1"/>
</dbReference>
<accession>A0AAW1U5P6</accession>
<dbReference type="PRINTS" id="PR00180">
    <property type="entry name" value="CRETINALDHBP"/>
</dbReference>
<dbReference type="InterPro" id="IPR036865">
    <property type="entry name" value="CRAL-TRIO_dom_sf"/>
</dbReference>
<protein>
    <recommendedName>
        <fullName evidence="1">CRAL-TRIO domain-containing protein</fullName>
    </recommendedName>
</protein>
<dbReference type="SMART" id="SM00516">
    <property type="entry name" value="SEC14"/>
    <property type="match status" value="1"/>
</dbReference>
<dbReference type="InterPro" id="IPR001251">
    <property type="entry name" value="CRAL-TRIO_dom"/>
</dbReference>
<dbReference type="InterPro" id="IPR036273">
    <property type="entry name" value="CRAL/TRIO_N_dom_sf"/>
</dbReference>
<sequence length="296" mass="34582">MCTPRCETARESAPRRRRMALKFEFTAIDIVKQGRVNRKDIEEIKEWLKYENLPDATDEQVVLFLLSCDSDIEKTKSTILAYYKYRNIGPNISNNRDINCKELKHIISTVESGVIPNRTKENYMVLFGRLKNFSYWNFHLESSMKYLFMTLDMGLQKNPPDGVVALFDMKGMGLMHLTKLRVGPLKIFFHLVQEGLPCQIRDIHVLNSAYFIDKLLAIIKPFMKKELVDMLHFHQSDIDMEEFFANHLEADCVPSDYGGKSPSVEAIAETSLENMKKMTEWFDIEEEMRKNYKPQK</sequence>
<dbReference type="SUPFAM" id="SSF46938">
    <property type="entry name" value="CRAL/TRIO N-terminal domain"/>
    <property type="match status" value="1"/>
</dbReference>
<dbReference type="Gene3D" id="3.40.525.10">
    <property type="entry name" value="CRAL-TRIO lipid binding domain"/>
    <property type="match status" value="1"/>
</dbReference>
<dbReference type="EMBL" id="JARQZJ010000035">
    <property type="protein sequence ID" value="KAK9875988.1"/>
    <property type="molecule type" value="Genomic_DNA"/>
</dbReference>
<name>A0AAW1U5P6_9CUCU</name>
<keyword evidence="3" id="KW-1185">Reference proteome</keyword>
<dbReference type="GO" id="GO:0016020">
    <property type="term" value="C:membrane"/>
    <property type="evidence" value="ECO:0007669"/>
    <property type="project" value="TreeGrafter"/>
</dbReference>
<dbReference type="Proteomes" id="UP001431783">
    <property type="component" value="Unassembled WGS sequence"/>
</dbReference>
<feature type="domain" description="CRAL-TRIO" evidence="1">
    <location>
        <begin position="123"/>
        <end position="265"/>
    </location>
</feature>
<dbReference type="PANTHER" id="PTHR10174">
    <property type="entry name" value="ALPHA-TOCOPHEROL TRANSFER PROTEIN-RELATED"/>
    <property type="match status" value="1"/>
</dbReference>
<dbReference type="CDD" id="cd00170">
    <property type="entry name" value="SEC14"/>
    <property type="match status" value="1"/>
</dbReference>
<gene>
    <name evidence="2" type="ORF">WA026_011088</name>
</gene>
<reference evidence="2 3" key="1">
    <citation type="submission" date="2023-03" db="EMBL/GenBank/DDBJ databases">
        <title>Genome insight into feeding habits of ladybird beetles.</title>
        <authorList>
            <person name="Li H.-S."/>
            <person name="Huang Y.-H."/>
            <person name="Pang H."/>
        </authorList>
    </citation>
    <scope>NUCLEOTIDE SEQUENCE [LARGE SCALE GENOMIC DNA]</scope>
    <source>
        <strain evidence="2">SYSU_2023b</strain>
        <tissue evidence="2">Whole body</tissue>
    </source>
</reference>
<comment type="caution">
    <text evidence="2">The sequence shown here is derived from an EMBL/GenBank/DDBJ whole genome shotgun (WGS) entry which is preliminary data.</text>
</comment>
<evidence type="ECO:0000313" key="3">
    <source>
        <dbReference type="Proteomes" id="UP001431783"/>
    </source>
</evidence>
<evidence type="ECO:0000259" key="1">
    <source>
        <dbReference type="PROSITE" id="PS50191"/>
    </source>
</evidence>
<dbReference type="GO" id="GO:1902936">
    <property type="term" value="F:phosphatidylinositol bisphosphate binding"/>
    <property type="evidence" value="ECO:0007669"/>
    <property type="project" value="TreeGrafter"/>
</dbReference>
<proteinExistence type="predicted"/>
<dbReference type="SUPFAM" id="SSF52087">
    <property type="entry name" value="CRAL/TRIO domain"/>
    <property type="match status" value="1"/>
</dbReference>